<evidence type="ECO:0000313" key="5">
    <source>
        <dbReference type="Proteomes" id="UP000827284"/>
    </source>
</evidence>
<dbReference type="Proteomes" id="UP000827284">
    <property type="component" value="Unassembled WGS sequence"/>
</dbReference>
<dbReference type="NCBIfam" id="TIGR00952">
    <property type="entry name" value="S15_bact"/>
    <property type="match status" value="1"/>
</dbReference>
<dbReference type="GO" id="GO:0003735">
    <property type="term" value="F:structural constituent of ribosome"/>
    <property type="evidence" value="ECO:0007669"/>
    <property type="project" value="InterPro"/>
</dbReference>
<evidence type="ECO:0000256" key="3">
    <source>
        <dbReference type="ARBA" id="ARBA00023274"/>
    </source>
</evidence>
<dbReference type="InterPro" id="IPR009068">
    <property type="entry name" value="uS15_NS1_RNA-bd_sf"/>
</dbReference>
<dbReference type="Pfam" id="PF00312">
    <property type="entry name" value="Ribosomal_S15"/>
    <property type="match status" value="1"/>
</dbReference>
<gene>
    <name evidence="4" type="ORF">EMPS_03056</name>
</gene>
<accession>A0A9P3LU24</accession>
<dbReference type="SUPFAM" id="SSF47060">
    <property type="entry name" value="S15/NS1 RNA-binding domain"/>
    <property type="match status" value="1"/>
</dbReference>
<dbReference type="GO" id="GO:1990904">
    <property type="term" value="C:ribonucleoprotein complex"/>
    <property type="evidence" value="ECO:0007669"/>
    <property type="project" value="UniProtKB-KW"/>
</dbReference>
<dbReference type="AlphaFoldDB" id="A0A9P3LU24"/>
<comment type="caution">
    <text evidence="4">The sequence shown here is derived from an EMBL/GenBank/DDBJ whole genome shotgun (WGS) entry which is preliminary data.</text>
</comment>
<dbReference type="InterPro" id="IPR000589">
    <property type="entry name" value="Ribosomal_uS15"/>
</dbReference>
<dbReference type="CDD" id="cd00353">
    <property type="entry name" value="Ribosomal_S15p_S13e"/>
    <property type="match status" value="1"/>
</dbReference>
<evidence type="ECO:0000256" key="2">
    <source>
        <dbReference type="ARBA" id="ARBA00022980"/>
    </source>
</evidence>
<keyword evidence="5" id="KW-1185">Reference proteome</keyword>
<name>A0A9P3LU24_9FUNG</name>
<keyword evidence="2 4" id="KW-0689">Ribosomal protein</keyword>
<dbReference type="PANTHER" id="PTHR23321:SF26">
    <property type="entry name" value="SMALL RIBOSOMAL SUBUNIT PROTEIN US15M"/>
    <property type="match status" value="1"/>
</dbReference>
<reference evidence="4" key="1">
    <citation type="submission" date="2021-11" db="EMBL/GenBank/DDBJ databases">
        <authorList>
            <person name="Herlambang A."/>
            <person name="Guo Y."/>
            <person name="Takashima Y."/>
            <person name="Nishizawa T."/>
        </authorList>
    </citation>
    <scope>NUCLEOTIDE SEQUENCE</scope>
    <source>
        <strain evidence="4">E1425</strain>
    </source>
</reference>
<dbReference type="GO" id="GO:0005840">
    <property type="term" value="C:ribosome"/>
    <property type="evidence" value="ECO:0007669"/>
    <property type="project" value="UniProtKB-KW"/>
</dbReference>
<reference evidence="4" key="2">
    <citation type="journal article" date="2022" name="Microbiol. Resour. Announc.">
        <title>Whole-Genome Sequence of Entomortierella parvispora E1425, a Mucoromycotan Fungus Associated with Burkholderiaceae-Related Endosymbiotic Bacteria.</title>
        <authorList>
            <person name="Herlambang A."/>
            <person name="Guo Y."/>
            <person name="Takashima Y."/>
            <person name="Narisawa K."/>
            <person name="Ohta H."/>
            <person name="Nishizawa T."/>
        </authorList>
    </citation>
    <scope>NUCLEOTIDE SEQUENCE</scope>
    <source>
        <strain evidence="4">E1425</strain>
    </source>
</reference>
<dbReference type="InterPro" id="IPR005290">
    <property type="entry name" value="Ribosomal_uS15_bac-type"/>
</dbReference>
<dbReference type="GO" id="GO:0005737">
    <property type="term" value="C:cytoplasm"/>
    <property type="evidence" value="ECO:0007669"/>
    <property type="project" value="UniProtKB-ARBA"/>
</dbReference>
<dbReference type="Gene3D" id="1.10.287.10">
    <property type="entry name" value="S15/NS1, RNA-binding"/>
    <property type="match status" value="1"/>
</dbReference>
<evidence type="ECO:0000256" key="1">
    <source>
        <dbReference type="ARBA" id="ARBA00008434"/>
    </source>
</evidence>
<dbReference type="SMART" id="SM01387">
    <property type="entry name" value="Ribosomal_S15"/>
    <property type="match status" value="1"/>
</dbReference>
<evidence type="ECO:0000313" key="4">
    <source>
        <dbReference type="EMBL" id="GJJ70706.1"/>
    </source>
</evidence>
<organism evidence="4 5">
    <name type="scientific">Entomortierella parvispora</name>
    <dbReference type="NCBI Taxonomy" id="205924"/>
    <lineage>
        <taxon>Eukaryota</taxon>
        <taxon>Fungi</taxon>
        <taxon>Fungi incertae sedis</taxon>
        <taxon>Mucoromycota</taxon>
        <taxon>Mortierellomycotina</taxon>
        <taxon>Mortierellomycetes</taxon>
        <taxon>Mortierellales</taxon>
        <taxon>Mortierellaceae</taxon>
        <taxon>Entomortierella</taxon>
    </lineage>
</organism>
<dbReference type="GO" id="GO:0006412">
    <property type="term" value="P:translation"/>
    <property type="evidence" value="ECO:0007669"/>
    <property type="project" value="InterPro"/>
</dbReference>
<proteinExistence type="inferred from homology"/>
<keyword evidence="3" id="KW-0687">Ribonucleoprotein</keyword>
<comment type="similarity">
    <text evidence="1">Belongs to the universal ribosomal protein uS15 family.</text>
</comment>
<dbReference type="HAMAP" id="MF_01343_B">
    <property type="entry name" value="Ribosomal_uS15_B"/>
    <property type="match status" value="1"/>
</dbReference>
<dbReference type="PROSITE" id="PS00362">
    <property type="entry name" value="RIBOSOMAL_S15"/>
    <property type="match status" value="1"/>
</dbReference>
<dbReference type="PANTHER" id="PTHR23321">
    <property type="entry name" value="RIBOSOMAL PROTEIN S15, BACTERIAL AND ORGANELLAR"/>
    <property type="match status" value="1"/>
</dbReference>
<sequence>MFGLRSALPGARSIAVSSKPTTAASSFHTSASALARPRRSRKDIVIQVRKSNLQKQELKRLEVENSTPDYIIGKETEFTRSLLRPQSVFQAPLAAIKPVTDNNAAAAPATTASSSKSAFSFSPSSSSPLSSSIFGSSSSRTPLVVSTSEPSGYQHFLEDQEVDLLFNKVPEVQVQELMVRSTLVNEKNQLPIEKQKAELVRRITALENGNAKQLTLENVRRARLAFQRMEGDTGSPEVQAAVMTVRIQNLHNHIQNNKKDKHNYRRLRMLIHQRQTVLKYLKKAYPDRYHVCLDRLGLEPRAIEDEIVV</sequence>
<dbReference type="EMBL" id="BQFW01000004">
    <property type="protein sequence ID" value="GJJ70706.1"/>
    <property type="molecule type" value="Genomic_DNA"/>
</dbReference>
<protein>
    <submittedName>
        <fullName evidence="4">Small subunit ribosomal protein S15</fullName>
    </submittedName>
</protein>
<dbReference type="OrthoDB" id="441444at2759"/>